<evidence type="ECO:0000256" key="4">
    <source>
        <dbReference type="ARBA" id="ARBA00023029"/>
    </source>
</evidence>
<dbReference type="GO" id="GO:0005524">
    <property type="term" value="F:ATP binding"/>
    <property type="evidence" value="ECO:0007669"/>
    <property type="project" value="InterPro"/>
</dbReference>
<dbReference type="CDD" id="cd00187">
    <property type="entry name" value="TOP4c"/>
    <property type="match status" value="1"/>
</dbReference>
<dbReference type="AlphaFoldDB" id="A0A1M4Z5R1"/>
<dbReference type="InterPro" id="IPR035516">
    <property type="entry name" value="Gyrase/topoIV_suA_C"/>
</dbReference>
<dbReference type="EMBL" id="FQUI01000038">
    <property type="protein sequence ID" value="SHF13330.1"/>
    <property type="molecule type" value="Genomic_DNA"/>
</dbReference>
<evidence type="ECO:0000256" key="1">
    <source>
        <dbReference type="ARBA" id="ARBA00000185"/>
    </source>
</evidence>
<keyword evidence="4 7" id="KW-0799">Topoisomerase</keyword>
<evidence type="ECO:0000313" key="10">
    <source>
        <dbReference type="EMBL" id="SHF13330.1"/>
    </source>
</evidence>
<dbReference type="RefSeq" id="WP_072865653.1">
    <property type="nucleotide sequence ID" value="NZ_FQUI01000038.1"/>
</dbReference>
<dbReference type="InterPro" id="IPR013758">
    <property type="entry name" value="Topo_IIA_A/C_ab"/>
</dbReference>
<evidence type="ECO:0000256" key="7">
    <source>
        <dbReference type="PROSITE-ProRule" id="PRU01384"/>
    </source>
</evidence>
<dbReference type="Gene3D" id="1.10.268.10">
    <property type="entry name" value="Topoisomerase, domain 3"/>
    <property type="match status" value="1"/>
</dbReference>
<dbReference type="SUPFAM" id="SSF56719">
    <property type="entry name" value="Type II DNA topoisomerase"/>
    <property type="match status" value="1"/>
</dbReference>
<sequence>MSEILNRSFEQELKESYLLYSLSVITSRAIPDVRDGLKPVQRRILYSMDELNLRHTAAYKKCARIVGEVMGKYHPHGDAAIYDALVRMAQPFSLRYPLVIGQGNFGSIDRDPPAAMRYTEAKMHELAEYMLMDIDKNTVEMMDNFDGSLKEPLVLPTRLPNLLMNGVNGIAVGMATNIPAHNLKELVDGINQLIDNPESSIEDLMKHIKGPDLPTGGIIVDGNKLKEIYETGRGSFHIRSKYELEENKSGMSIVIKEIPYGVPKSDLITQIANYVTKQKENKKDVGIKNIRDESDKEGIRVVIELKKNVNPQRIINQLLKHTSLQISFAVQMTVIDKRKPRVMNLKEILEAFIEHRIDVVTRRTQYELDKARKRSHIVEGLMKASEGIESVIEIIRQSEGREEAVNSLMEIINVTKEQANAIVDMRLISLSKLEGQKLEKEYAELTKKIKEAMEILSNKEKMLEIIKQELKEIKEKFGDERRTKITNQGSKIEDMDNIEEEDLVIVLTQWGYIKSMSSDEYKVQNRGGKGSKAIKKSDNDFIIQVLQTNSLSRLLFVTSKGKAFELHAYNIEKSTKETKGKHISTYLYLDNDEKIKTIIPIENEKDIENKYIMLFTKNGVVKRTPLSAFSNIRKNGLKAITIREDDMVIDALIVEVDDEVLVISKKGMSLRFKVSDVRTMGRTASGVRSIKLRENDNVVNAVKVDEKKSMLLITEYGFAKRVNFEDFRIQNRGGIGLKCVKGTSRIGDIVKALTVDEDSHIIVFTKLGKAIREEVSTISKLSRYAIGVRAIRLDKEDTVADAAVVVEEDE</sequence>
<accession>A0A1M4Z5R1</accession>
<dbReference type="FunFam" id="3.90.199.10:FF:000001">
    <property type="entry name" value="DNA gyrase subunit A"/>
    <property type="match status" value="1"/>
</dbReference>
<keyword evidence="11" id="KW-1185">Reference proteome</keyword>
<dbReference type="OrthoDB" id="9806486at2"/>
<dbReference type="NCBIfam" id="NF004044">
    <property type="entry name" value="PRK05561.1"/>
    <property type="match status" value="1"/>
</dbReference>
<dbReference type="NCBIfam" id="TIGR01063">
    <property type="entry name" value="gyrA"/>
    <property type="match status" value="1"/>
</dbReference>
<gene>
    <name evidence="10" type="ORF">SAMN02745164_01848</name>
</gene>
<dbReference type="STRING" id="1122195.SAMN02745164_01848"/>
<dbReference type="SMART" id="SM00434">
    <property type="entry name" value="TOP4c"/>
    <property type="match status" value="1"/>
</dbReference>
<keyword evidence="5 7" id="KW-0238">DNA-binding</keyword>
<dbReference type="InterPro" id="IPR050220">
    <property type="entry name" value="Type_II_DNA_Topoisomerases"/>
</dbReference>
<feature type="active site" description="O-(5'-phospho-DNA)-tyrosine intermediate" evidence="7">
    <location>
        <position position="118"/>
    </location>
</feature>
<dbReference type="NCBIfam" id="NF004043">
    <property type="entry name" value="PRK05560.1"/>
    <property type="match status" value="1"/>
</dbReference>
<dbReference type="GO" id="GO:0003918">
    <property type="term" value="F:DNA topoisomerase type II (double strand cut, ATP-hydrolyzing) activity"/>
    <property type="evidence" value="ECO:0007669"/>
    <property type="project" value="UniProtKB-EC"/>
</dbReference>
<evidence type="ECO:0000256" key="2">
    <source>
        <dbReference type="ARBA" id="ARBA00008263"/>
    </source>
</evidence>
<dbReference type="PROSITE" id="PS52040">
    <property type="entry name" value="TOPO_IIA"/>
    <property type="match status" value="1"/>
</dbReference>
<dbReference type="Pfam" id="PF00521">
    <property type="entry name" value="DNA_topoisoIV"/>
    <property type="match status" value="1"/>
</dbReference>
<evidence type="ECO:0000313" key="11">
    <source>
        <dbReference type="Proteomes" id="UP000184334"/>
    </source>
</evidence>
<dbReference type="Gene3D" id="3.90.199.10">
    <property type="entry name" value="Topoisomerase II, domain 5"/>
    <property type="match status" value="1"/>
</dbReference>
<dbReference type="SUPFAM" id="SSF101904">
    <property type="entry name" value="GyrA/ParC C-terminal domain-like"/>
    <property type="match status" value="1"/>
</dbReference>
<comment type="similarity">
    <text evidence="2">Belongs to the type II topoisomerase GyrA/ParC subunit family.</text>
</comment>
<evidence type="ECO:0000256" key="6">
    <source>
        <dbReference type="ARBA" id="ARBA00023235"/>
    </source>
</evidence>
<dbReference type="GO" id="GO:0003677">
    <property type="term" value="F:DNA binding"/>
    <property type="evidence" value="ECO:0007669"/>
    <property type="project" value="UniProtKB-UniRule"/>
</dbReference>
<feature type="coiled-coil region" evidence="8">
    <location>
        <begin position="428"/>
        <end position="483"/>
    </location>
</feature>
<dbReference type="GO" id="GO:0005737">
    <property type="term" value="C:cytoplasm"/>
    <property type="evidence" value="ECO:0007669"/>
    <property type="project" value="TreeGrafter"/>
</dbReference>
<dbReference type="Pfam" id="PF03989">
    <property type="entry name" value="DNA_gyraseA_C"/>
    <property type="match status" value="6"/>
</dbReference>
<dbReference type="EC" id="5.6.2.2" evidence="3"/>
<evidence type="ECO:0000256" key="5">
    <source>
        <dbReference type="ARBA" id="ARBA00023125"/>
    </source>
</evidence>
<dbReference type="PANTHER" id="PTHR43493">
    <property type="entry name" value="DNA GYRASE/TOPOISOMERASE SUBUNIT A"/>
    <property type="match status" value="1"/>
</dbReference>
<evidence type="ECO:0000256" key="8">
    <source>
        <dbReference type="SAM" id="Coils"/>
    </source>
</evidence>
<evidence type="ECO:0000259" key="9">
    <source>
        <dbReference type="PROSITE" id="PS52040"/>
    </source>
</evidence>
<dbReference type="Gene3D" id="3.30.1360.40">
    <property type="match status" value="1"/>
</dbReference>
<dbReference type="GO" id="GO:0006265">
    <property type="term" value="P:DNA topological change"/>
    <property type="evidence" value="ECO:0007669"/>
    <property type="project" value="UniProtKB-UniRule"/>
</dbReference>
<dbReference type="InterPro" id="IPR002205">
    <property type="entry name" value="Topo_IIA_dom_A"/>
</dbReference>
<dbReference type="InterPro" id="IPR013760">
    <property type="entry name" value="Topo_IIA-like_dom_sf"/>
</dbReference>
<keyword evidence="6 7" id="KW-0413">Isomerase</keyword>
<dbReference type="GO" id="GO:0009330">
    <property type="term" value="C:DNA topoisomerase type II (double strand cut, ATP-hydrolyzing) complex"/>
    <property type="evidence" value="ECO:0007669"/>
    <property type="project" value="TreeGrafter"/>
</dbReference>
<comment type="caution">
    <text evidence="10">The sequence shown here is derived from an EMBL/GenBank/DDBJ whole genome shotgun (WGS) entry which is preliminary data.</text>
</comment>
<keyword evidence="8" id="KW-0175">Coiled coil</keyword>
<dbReference type="FunFam" id="1.10.268.10:FF:000001">
    <property type="entry name" value="DNA gyrase subunit A"/>
    <property type="match status" value="1"/>
</dbReference>
<protein>
    <recommendedName>
        <fullName evidence="3">DNA topoisomerase (ATP-hydrolyzing)</fullName>
        <ecNumber evidence="3">5.6.2.2</ecNumber>
    </recommendedName>
</protein>
<evidence type="ECO:0000256" key="3">
    <source>
        <dbReference type="ARBA" id="ARBA00012895"/>
    </source>
</evidence>
<dbReference type="InterPro" id="IPR013757">
    <property type="entry name" value="Topo_IIA_A_a_sf"/>
</dbReference>
<organism evidence="10 11">
    <name type="scientific">Marinitoga hydrogenitolerans (strain DSM 16785 / JCM 12826 / AT1271)</name>
    <dbReference type="NCBI Taxonomy" id="1122195"/>
    <lineage>
        <taxon>Bacteria</taxon>
        <taxon>Thermotogati</taxon>
        <taxon>Thermotogota</taxon>
        <taxon>Thermotogae</taxon>
        <taxon>Petrotogales</taxon>
        <taxon>Petrotogaceae</taxon>
        <taxon>Marinitoga</taxon>
    </lineage>
</organism>
<dbReference type="PANTHER" id="PTHR43493:SF5">
    <property type="entry name" value="DNA GYRASE SUBUNIT A, CHLOROPLASTIC_MITOCHONDRIAL"/>
    <property type="match status" value="1"/>
</dbReference>
<comment type="catalytic activity">
    <reaction evidence="1 7">
        <text>ATP-dependent breakage, passage and rejoining of double-stranded DNA.</text>
        <dbReference type="EC" id="5.6.2.2"/>
    </reaction>
</comment>
<reference evidence="10" key="1">
    <citation type="submission" date="2016-11" db="EMBL/GenBank/DDBJ databases">
        <authorList>
            <person name="Varghese N."/>
            <person name="Submissions S."/>
        </authorList>
    </citation>
    <scope>NUCLEOTIDE SEQUENCE [LARGE SCALE GENOMIC DNA]</scope>
    <source>
        <strain evidence="10">DSM 16785</strain>
    </source>
</reference>
<dbReference type="Gene3D" id="2.120.10.90">
    <property type="entry name" value="DNA gyrase/topoisomerase IV, subunit A, C-terminal"/>
    <property type="match status" value="1"/>
</dbReference>
<feature type="domain" description="Topo IIA-type catalytic" evidence="9">
    <location>
        <begin position="30"/>
        <end position="503"/>
    </location>
</feature>
<name>A0A1M4Z5R1_MARH1</name>
<dbReference type="InterPro" id="IPR006691">
    <property type="entry name" value="GyrA/parC_rep"/>
</dbReference>
<dbReference type="Proteomes" id="UP000184334">
    <property type="component" value="Unassembled WGS sequence"/>
</dbReference>
<proteinExistence type="inferred from homology"/>